<keyword evidence="1" id="KW-1185">Reference proteome</keyword>
<dbReference type="WBParaSite" id="sdigi.contig1.g213.t1">
    <property type="protein sequence ID" value="sdigi.contig1.g213.t1"/>
    <property type="gene ID" value="sdigi.contig1.g213"/>
</dbReference>
<dbReference type="Proteomes" id="UP000887581">
    <property type="component" value="Unplaced"/>
</dbReference>
<accession>A0A915PC08</accession>
<evidence type="ECO:0000313" key="2">
    <source>
        <dbReference type="WBParaSite" id="sdigi.contig1.g213.t1"/>
    </source>
</evidence>
<organism evidence="1 2">
    <name type="scientific">Setaria digitata</name>
    <dbReference type="NCBI Taxonomy" id="48799"/>
    <lineage>
        <taxon>Eukaryota</taxon>
        <taxon>Metazoa</taxon>
        <taxon>Ecdysozoa</taxon>
        <taxon>Nematoda</taxon>
        <taxon>Chromadorea</taxon>
        <taxon>Rhabditida</taxon>
        <taxon>Spirurina</taxon>
        <taxon>Spiruromorpha</taxon>
        <taxon>Filarioidea</taxon>
        <taxon>Setariidae</taxon>
        <taxon>Setaria</taxon>
    </lineage>
</organism>
<dbReference type="AlphaFoldDB" id="A0A915PC08"/>
<name>A0A915PC08_9BILA</name>
<evidence type="ECO:0000313" key="1">
    <source>
        <dbReference type="Proteomes" id="UP000887581"/>
    </source>
</evidence>
<reference evidence="2" key="1">
    <citation type="submission" date="2022-11" db="UniProtKB">
        <authorList>
            <consortium name="WormBaseParasite"/>
        </authorList>
    </citation>
    <scope>IDENTIFICATION</scope>
</reference>
<sequence length="106" mass="12285">MNDLKSEMRKVMITDSLTIQRSTGTDRGDTVLSKWKKERSAEEMAPSRHTPLLFHRFPVRKTATALAVICYCIHHFFSPHVWSILLTTVESNFDPTLRQIAELNQR</sequence>
<protein>
    <submittedName>
        <fullName evidence="2">Uncharacterized protein</fullName>
    </submittedName>
</protein>
<proteinExistence type="predicted"/>